<name>A0A2U2X1U2_9FLAO</name>
<dbReference type="CDD" id="cd07812">
    <property type="entry name" value="SRPBCC"/>
    <property type="match status" value="1"/>
</dbReference>
<dbReference type="SUPFAM" id="SSF55961">
    <property type="entry name" value="Bet v1-like"/>
    <property type="match status" value="1"/>
</dbReference>
<dbReference type="Gene3D" id="3.30.530.20">
    <property type="match status" value="1"/>
</dbReference>
<dbReference type="OrthoDB" id="1011799at2"/>
<accession>A0A2U2X1U2</accession>
<proteinExistence type="predicted"/>
<keyword evidence="1" id="KW-0808">Transferase</keyword>
<evidence type="ECO:0000313" key="1">
    <source>
        <dbReference type="EMBL" id="PWH81753.1"/>
    </source>
</evidence>
<dbReference type="EMBL" id="QFRI01000004">
    <property type="protein sequence ID" value="PWH81753.1"/>
    <property type="molecule type" value="Genomic_DNA"/>
</dbReference>
<keyword evidence="1" id="KW-0328">Glycosyltransferase</keyword>
<comment type="caution">
    <text evidence="1">The sequence shown here is derived from an EMBL/GenBank/DDBJ whole genome shotgun (WGS) entry which is preliminary data.</text>
</comment>
<evidence type="ECO:0000313" key="2">
    <source>
        <dbReference type="Proteomes" id="UP000245375"/>
    </source>
</evidence>
<reference evidence="1 2" key="2">
    <citation type="submission" date="2018-05" db="EMBL/GenBank/DDBJ databases">
        <title>Algibacter marinivivus sp. nov., isolated from sample around a algae.</title>
        <authorList>
            <person name="Zhong X."/>
        </authorList>
    </citation>
    <scope>NUCLEOTIDE SEQUENCE [LARGE SCALE GENOMIC DNA]</scope>
    <source>
        <strain evidence="1 2">ZY111</strain>
    </source>
</reference>
<dbReference type="AlphaFoldDB" id="A0A2U2X1U2"/>
<reference evidence="2" key="1">
    <citation type="submission" date="2018-05" db="EMBL/GenBank/DDBJ databases">
        <title>Algibacter marinivivus sp. nov., isolated from sample around a algae.</title>
        <authorList>
            <person name="Lu D."/>
        </authorList>
    </citation>
    <scope>NUCLEOTIDE SEQUENCE [LARGE SCALE GENOMIC DNA]</scope>
    <source>
        <strain evidence="2">ZY111</strain>
    </source>
</reference>
<dbReference type="GO" id="GO:0016757">
    <property type="term" value="F:glycosyltransferase activity"/>
    <property type="evidence" value="ECO:0007669"/>
    <property type="project" value="UniProtKB-KW"/>
</dbReference>
<keyword evidence="2" id="KW-1185">Reference proteome</keyword>
<dbReference type="InterPro" id="IPR023393">
    <property type="entry name" value="START-like_dom_sf"/>
</dbReference>
<organism evidence="1 2">
    <name type="scientific">Algibacter marinivivus</name>
    <dbReference type="NCBI Taxonomy" id="2100723"/>
    <lineage>
        <taxon>Bacteria</taxon>
        <taxon>Pseudomonadati</taxon>
        <taxon>Bacteroidota</taxon>
        <taxon>Flavobacteriia</taxon>
        <taxon>Flavobacteriales</taxon>
        <taxon>Flavobacteriaceae</taxon>
        <taxon>Algibacter</taxon>
    </lineage>
</organism>
<dbReference type="Proteomes" id="UP000245375">
    <property type="component" value="Unassembled WGS sequence"/>
</dbReference>
<sequence>MNLESPKISVSKSPEEVFNFLSDIKNFESLMPENISKFEVLDEDKFLFALKGMPEIILKKKEVIHPNKIVLGAAGGKIDFSLIANISEVNPTSSEVKLDFTGDFNPMMAMMIKSPISKFIETLATSIPKSI</sequence>
<dbReference type="RefSeq" id="WP_109353675.1">
    <property type="nucleotide sequence ID" value="NZ_QFRI01000004.1"/>
</dbReference>
<gene>
    <name evidence="1" type="ORF">DIS18_13815</name>
</gene>
<protein>
    <submittedName>
        <fullName evidence="1">Orotate phosphoribosyltransferase</fullName>
    </submittedName>
</protein>